<dbReference type="PANTHER" id="PTHR31126:SF1">
    <property type="entry name" value="TYROSINE SPECIFIC PROTEIN PHOSPHATASES DOMAIN-CONTAINING PROTEIN"/>
    <property type="match status" value="1"/>
</dbReference>
<dbReference type="Proteomes" id="UP000187499">
    <property type="component" value="Chromosome"/>
</dbReference>
<keyword evidence="3" id="KW-1185">Reference proteome</keyword>
<dbReference type="OrthoDB" id="1188001at2"/>
<dbReference type="STRING" id="1847728.BTM29_02820"/>
<dbReference type="InterPro" id="IPR029021">
    <property type="entry name" value="Prot-tyrosine_phosphatase-like"/>
</dbReference>
<dbReference type="KEGG" id="lalw:BTM29_02820"/>
<evidence type="ECO:0008006" key="4">
    <source>
        <dbReference type="Google" id="ProtNLM"/>
    </source>
</evidence>
<dbReference type="InterPro" id="IPR026893">
    <property type="entry name" value="Tyr/Ser_Pase_IphP-type"/>
</dbReference>
<gene>
    <name evidence="2" type="ORF">BTM29_02820</name>
</gene>
<reference evidence="3" key="1">
    <citation type="submission" date="2016-12" db="EMBL/GenBank/DDBJ databases">
        <authorList>
            <person name="Jung M.Y."/>
            <person name="Lee S.H."/>
        </authorList>
    </citation>
    <scope>NUCLEOTIDE SEQUENCE [LARGE SCALE GENOMIC DNA]</scope>
    <source>
        <strain evidence="3">WiKim39</strain>
    </source>
</reference>
<accession>A0A1P8Q151</accession>
<dbReference type="PANTHER" id="PTHR31126">
    <property type="entry name" value="TYROSINE-PROTEIN PHOSPHATASE"/>
    <property type="match status" value="1"/>
</dbReference>
<name>A0A1P8Q151_9LACO</name>
<dbReference type="RefSeq" id="WP_076614059.1">
    <property type="nucleotide sequence ID" value="NZ_CP019323.1"/>
</dbReference>
<dbReference type="AlphaFoldDB" id="A0A1P8Q151"/>
<dbReference type="EMBL" id="CP019323">
    <property type="protein sequence ID" value="APX71555.1"/>
    <property type="molecule type" value="Genomic_DNA"/>
</dbReference>
<sequence length="273" mass="31311">MSEFKNNRLIQLDGTFNTRDLGGYKTEDGRMVKWGRLYRSDDLYTLTPADVQWFVDNHLTTIIDFRNINERINRPDKKIPDTEYYVLSPDDDTAAMASADLKSDKRKIDKLIARKKQGTLDLSVDGLKESMIKLVRDPKAQELYRHVLDLHIARLDAVVLQHCRGGKDRTGYGSALVLFALGVSEQDVIKDYMLTAKYNSARNARRMAEYEQYTDDKVTLQYLANAMSTRKEVIDAGISTMKLIADTPLGYIENVLGFNKQDINKLRKIYLIN</sequence>
<evidence type="ECO:0000313" key="3">
    <source>
        <dbReference type="Proteomes" id="UP000187499"/>
    </source>
</evidence>
<dbReference type="SUPFAM" id="SSF52799">
    <property type="entry name" value="(Phosphotyrosine protein) phosphatases II"/>
    <property type="match status" value="1"/>
</dbReference>
<dbReference type="Gene3D" id="3.90.190.10">
    <property type="entry name" value="Protein tyrosine phosphatase superfamily"/>
    <property type="match status" value="1"/>
</dbReference>
<dbReference type="GO" id="GO:0004721">
    <property type="term" value="F:phosphoprotein phosphatase activity"/>
    <property type="evidence" value="ECO:0007669"/>
    <property type="project" value="InterPro"/>
</dbReference>
<organism evidence="2 3">
    <name type="scientific">Companilactobacillus allii</name>
    <dbReference type="NCBI Taxonomy" id="1847728"/>
    <lineage>
        <taxon>Bacteria</taxon>
        <taxon>Bacillati</taxon>
        <taxon>Bacillota</taxon>
        <taxon>Bacilli</taxon>
        <taxon>Lactobacillales</taxon>
        <taxon>Lactobacillaceae</taxon>
        <taxon>Companilactobacillus</taxon>
    </lineage>
</organism>
<evidence type="ECO:0000256" key="1">
    <source>
        <dbReference type="ARBA" id="ARBA00009580"/>
    </source>
</evidence>
<comment type="similarity">
    <text evidence="1">Belongs to the protein-tyrosine phosphatase family.</text>
</comment>
<dbReference type="Pfam" id="PF13350">
    <property type="entry name" value="Y_phosphatase3"/>
    <property type="match status" value="1"/>
</dbReference>
<evidence type="ECO:0000313" key="2">
    <source>
        <dbReference type="EMBL" id="APX71555.1"/>
    </source>
</evidence>
<proteinExistence type="inferred from homology"/>
<protein>
    <recommendedName>
        <fullName evidence="4">Protein tyrosine phosphatase</fullName>
    </recommendedName>
</protein>